<protein>
    <submittedName>
        <fullName evidence="1">Uncharacterized protein</fullName>
    </submittedName>
</protein>
<name>A0ACB9E2T6_CICIN</name>
<sequence>MSDTQGGESDKMEGNGCTDLLLSSGQEAWRSRSPELRKGDWDLGLRRFAVAGDVIGVAGNEGITGKLGDGDDKLPPAMGPKITLAVYFLIIAIITTQSLVWNETPHRLDDISLAQGGIEEGEEPTSAAVRELREETGVVSAEIISEEEDRNTENSHKDRQISEAAIKASANNVRKPERQLKLRQLSGREIENEQYVEERVEYQEVVAKRVENEQDMEERVEIEQVVADRVANEQAVEERVEIERIGPES</sequence>
<proteinExistence type="predicted"/>
<comment type="caution">
    <text evidence="1">The sequence shown here is derived from an EMBL/GenBank/DDBJ whole genome shotgun (WGS) entry which is preliminary data.</text>
</comment>
<accession>A0ACB9E2T6</accession>
<evidence type="ECO:0000313" key="1">
    <source>
        <dbReference type="EMBL" id="KAI3753308.1"/>
    </source>
</evidence>
<gene>
    <name evidence="1" type="ORF">L2E82_25358</name>
</gene>
<reference evidence="1 2" key="2">
    <citation type="journal article" date="2022" name="Mol. Ecol. Resour.">
        <title>The genomes of chicory, endive, great burdock and yacon provide insights into Asteraceae paleo-polyploidization history and plant inulin production.</title>
        <authorList>
            <person name="Fan W."/>
            <person name="Wang S."/>
            <person name="Wang H."/>
            <person name="Wang A."/>
            <person name="Jiang F."/>
            <person name="Liu H."/>
            <person name="Zhao H."/>
            <person name="Xu D."/>
            <person name="Zhang Y."/>
        </authorList>
    </citation>
    <scope>NUCLEOTIDE SEQUENCE [LARGE SCALE GENOMIC DNA]</scope>
    <source>
        <strain evidence="2">cv. Punajuju</strain>
        <tissue evidence="1">Leaves</tissue>
    </source>
</reference>
<reference evidence="2" key="1">
    <citation type="journal article" date="2022" name="Mol. Ecol. Resour.">
        <title>The genomes of chicory, endive, great burdock and yacon provide insights into Asteraceae palaeo-polyploidization history and plant inulin production.</title>
        <authorList>
            <person name="Fan W."/>
            <person name="Wang S."/>
            <person name="Wang H."/>
            <person name="Wang A."/>
            <person name="Jiang F."/>
            <person name="Liu H."/>
            <person name="Zhao H."/>
            <person name="Xu D."/>
            <person name="Zhang Y."/>
        </authorList>
    </citation>
    <scope>NUCLEOTIDE SEQUENCE [LARGE SCALE GENOMIC DNA]</scope>
    <source>
        <strain evidence="2">cv. Punajuju</strain>
    </source>
</reference>
<keyword evidence="2" id="KW-1185">Reference proteome</keyword>
<dbReference type="Proteomes" id="UP001055811">
    <property type="component" value="Linkage Group LG04"/>
</dbReference>
<dbReference type="EMBL" id="CM042012">
    <property type="protein sequence ID" value="KAI3753308.1"/>
    <property type="molecule type" value="Genomic_DNA"/>
</dbReference>
<organism evidence="1 2">
    <name type="scientific">Cichorium intybus</name>
    <name type="common">Chicory</name>
    <dbReference type="NCBI Taxonomy" id="13427"/>
    <lineage>
        <taxon>Eukaryota</taxon>
        <taxon>Viridiplantae</taxon>
        <taxon>Streptophyta</taxon>
        <taxon>Embryophyta</taxon>
        <taxon>Tracheophyta</taxon>
        <taxon>Spermatophyta</taxon>
        <taxon>Magnoliopsida</taxon>
        <taxon>eudicotyledons</taxon>
        <taxon>Gunneridae</taxon>
        <taxon>Pentapetalae</taxon>
        <taxon>asterids</taxon>
        <taxon>campanulids</taxon>
        <taxon>Asterales</taxon>
        <taxon>Asteraceae</taxon>
        <taxon>Cichorioideae</taxon>
        <taxon>Cichorieae</taxon>
        <taxon>Cichoriinae</taxon>
        <taxon>Cichorium</taxon>
    </lineage>
</organism>
<evidence type="ECO:0000313" key="2">
    <source>
        <dbReference type="Proteomes" id="UP001055811"/>
    </source>
</evidence>